<protein>
    <submittedName>
        <fullName evidence="1">Type II toxin-antitoxin system HicA family toxin</fullName>
    </submittedName>
</protein>
<dbReference type="RefSeq" id="WP_042323097.1">
    <property type="nucleotide sequence ID" value="NZ_CABMNX010000001.1"/>
</dbReference>
<evidence type="ECO:0000313" key="1">
    <source>
        <dbReference type="EMBL" id="HAT1588178.1"/>
    </source>
</evidence>
<dbReference type="InterPro" id="IPR012933">
    <property type="entry name" value="HicA_mRNA_interferase"/>
</dbReference>
<comment type="caution">
    <text evidence="1">The sequence shown here is derived from an EMBL/GenBank/DDBJ whole genome shotgun (WGS) entry which is preliminary data.</text>
</comment>
<dbReference type="AlphaFoldDB" id="A0A8H9TXP7"/>
<sequence>MRQQVLSLRKKQRSTLEQLFKTPVPQGIKWVDIESLIKALGGEIKEGRGSRCKFLLNKSIACFHRPHPSPDTDKGAVESVREWLVSIGVKP</sequence>
<name>A0A8H9TXP7_9ENTR</name>
<proteinExistence type="predicted"/>
<reference evidence="1" key="2">
    <citation type="submission" date="2020-11" db="EMBL/GenBank/DDBJ databases">
        <authorList>
            <consortium name="NCBI Pathogen Detection Project"/>
        </authorList>
    </citation>
    <scope>NUCLEOTIDE SEQUENCE</scope>
    <source>
        <strain evidence="1">YDC697-2</strain>
    </source>
</reference>
<accession>A0A8H9TXP7</accession>
<reference evidence="1" key="1">
    <citation type="journal article" date="2018" name="Genome Biol.">
        <title>SKESA: strategic k-mer extension for scrupulous assemblies.</title>
        <authorList>
            <person name="Souvorov A."/>
            <person name="Agarwala R."/>
            <person name="Lipman D.J."/>
        </authorList>
    </citation>
    <scope>NUCLEOTIDE SEQUENCE</scope>
    <source>
        <strain evidence="1">YDC697-2</strain>
    </source>
</reference>
<dbReference type="GeneID" id="92975338"/>
<dbReference type="OrthoDB" id="73001at2"/>
<dbReference type="Pfam" id="PF07927">
    <property type="entry name" value="HicA_toxin"/>
    <property type="match status" value="1"/>
</dbReference>
<dbReference type="GO" id="GO:0003729">
    <property type="term" value="F:mRNA binding"/>
    <property type="evidence" value="ECO:0007669"/>
    <property type="project" value="InterPro"/>
</dbReference>
<dbReference type="KEGG" id="cfar:CI104_01215"/>
<dbReference type="EMBL" id="DACSDU010000027">
    <property type="protein sequence ID" value="HAT1588178.1"/>
    <property type="molecule type" value="Genomic_DNA"/>
</dbReference>
<organism evidence="1">
    <name type="scientific">Citrobacter farmeri</name>
    <dbReference type="NCBI Taxonomy" id="67824"/>
    <lineage>
        <taxon>Bacteria</taxon>
        <taxon>Pseudomonadati</taxon>
        <taxon>Pseudomonadota</taxon>
        <taxon>Gammaproteobacteria</taxon>
        <taxon>Enterobacterales</taxon>
        <taxon>Enterobacteriaceae</taxon>
        <taxon>Citrobacter</taxon>
    </lineage>
</organism>
<dbReference type="Proteomes" id="UP000864563">
    <property type="component" value="Unassembled WGS sequence"/>
</dbReference>
<gene>
    <name evidence="1" type="ORF">I8Y00_004575</name>
</gene>